<evidence type="ECO:0000256" key="5">
    <source>
        <dbReference type="ARBA" id="ARBA00022989"/>
    </source>
</evidence>
<dbReference type="Proteomes" id="UP000027138">
    <property type="component" value="Unassembled WGS sequence"/>
</dbReference>
<evidence type="ECO:0000256" key="8">
    <source>
        <dbReference type="ARBA" id="ARBA00037801"/>
    </source>
</evidence>
<name>A0A067KZL8_JATCU</name>
<feature type="compositionally biased region" description="Polar residues" evidence="9">
    <location>
        <begin position="141"/>
        <end position="159"/>
    </location>
</feature>
<dbReference type="STRING" id="180498.A0A067KZL8"/>
<evidence type="ECO:0000256" key="1">
    <source>
        <dbReference type="ARBA" id="ARBA00009063"/>
    </source>
</evidence>
<evidence type="ECO:0000256" key="9">
    <source>
        <dbReference type="SAM" id="MobiDB-lite"/>
    </source>
</evidence>
<proteinExistence type="inferred from homology"/>
<reference evidence="12 13" key="1">
    <citation type="journal article" date="2014" name="PLoS ONE">
        <title>Global Analysis of Gene Expression Profiles in Physic Nut (Jatropha curcas L.) Seedlings Exposed to Salt Stress.</title>
        <authorList>
            <person name="Zhang L."/>
            <person name="Zhang C."/>
            <person name="Wu P."/>
            <person name="Chen Y."/>
            <person name="Li M."/>
            <person name="Jiang H."/>
            <person name="Wu G."/>
        </authorList>
    </citation>
    <scope>NUCLEOTIDE SEQUENCE [LARGE SCALE GENOMIC DNA]</scope>
    <source>
        <strain evidence="13">cv. GZQX0401</strain>
        <tissue evidence="12">Young leaves</tissue>
    </source>
</reference>
<dbReference type="FunFam" id="1.20.58.90:FF:000004">
    <property type="entry name" value="Syntaxin 10"/>
    <property type="match status" value="1"/>
</dbReference>
<keyword evidence="4" id="KW-0653">Protein transport</keyword>
<comment type="subcellular location">
    <subcellularLocation>
        <location evidence="8">Golgi apparatus</location>
        <location evidence="8">trans-Golgi network membrane</location>
        <topology evidence="8">Single-pass type IV membrane protein</topology>
    </subcellularLocation>
</comment>
<evidence type="ECO:0000313" key="13">
    <source>
        <dbReference type="Proteomes" id="UP000027138"/>
    </source>
</evidence>
<keyword evidence="6" id="KW-0333">Golgi apparatus</keyword>
<evidence type="ECO:0000256" key="4">
    <source>
        <dbReference type="ARBA" id="ARBA00022927"/>
    </source>
</evidence>
<dbReference type="PANTHER" id="PTHR34949">
    <property type="entry name" value="OS05G0443700 PROTEIN"/>
    <property type="match status" value="1"/>
</dbReference>
<evidence type="ECO:0000256" key="6">
    <source>
        <dbReference type="ARBA" id="ARBA00023034"/>
    </source>
</evidence>
<dbReference type="InterPro" id="IPR015260">
    <property type="entry name" value="Syntaxin-6/10/61_N"/>
</dbReference>
<evidence type="ECO:0000256" key="7">
    <source>
        <dbReference type="ARBA" id="ARBA00023136"/>
    </source>
</evidence>
<dbReference type="GO" id="GO:0015031">
    <property type="term" value="P:protein transport"/>
    <property type="evidence" value="ECO:0007669"/>
    <property type="project" value="UniProtKB-KW"/>
</dbReference>
<keyword evidence="3 10" id="KW-0812">Transmembrane</keyword>
<accession>A0A067KZL8</accession>
<sequence>MATSFDRWEKDPFFPAAEEVQESADRMESTYRTWVHAMKDASSMWNSEELRRDLHTALGTTKWQLEEFLRAVRLSYVKSFNEDSRDRHYEFMVAIEAKISKIEDSLQEYALLEGKPSSPWVELDEGECNELELFLAGPSASGDQTTIKNHSSDSENQQRTGKELNTGCLRNLDQSVEWNSLEARDEKFHRHRRTASAVADIGAWNIDIAEVSCQENCSNGQSPQTLQKVPSVSGFSSSLECPSNLTRPKNGIRKCKAMDSNQESDTAALRSSQLTRGIHVCYEKSKSCLNGCDECYDKQLYGWYGVIQRQLQRSQYQMQYGRPVKVVMWIALLFCLIVEYATWQCYNHGIRMRGVYLEKKVLLIL</sequence>
<dbReference type="PANTHER" id="PTHR34949:SF6">
    <property type="entry name" value="EXPRESSED PROTEIN"/>
    <property type="match status" value="1"/>
</dbReference>
<dbReference type="GO" id="GO:0005794">
    <property type="term" value="C:Golgi apparatus"/>
    <property type="evidence" value="ECO:0007669"/>
    <property type="project" value="UniProtKB-SubCell"/>
</dbReference>
<dbReference type="CDD" id="cd21442">
    <property type="entry name" value="SNARE_NTD_STX6-like"/>
    <property type="match status" value="1"/>
</dbReference>
<evidence type="ECO:0000259" key="11">
    <source>
        <dbReference type="Pfam" id="PF09177"/>
    </source>
</evidence>
<keyword evidence="2" id="KW-0813">Transport</keyword>
<dbReference type="InterPro" id="IPR010989">
    <property type="entry name" value="SNARE"/>
</dbReference>
<feature type="transmembrane region" description="Helical" evidence="10">
    <location>
        <begin position="326"/>
        <end position="343"/>
    </location>
</feature>
<dbReference type="SUPFAM" id="SSF47661">
    <property type="entry name" value="t-snare proteins"/>
    <property type="match status" value="1"/>
</dbReference>
<evidence type="ECO:0000256" key="3">
    <source>
        <dbReference type="ARBA" id="ARBA00022692"/>
    </source>
</evidence>
<dbReference type="Pfam" id="PF09177">
    <property type="entry name" value="STX6_10_61_N"/>
    <property type="match status" value="1"/>
</dbReference>
<organism evidence="12 13">
    <name type="scientific">Jatropha curcas</name>
    <name type="common">Barbados nut</name>
    <dbReference type="NCBI Taxonomy" id="180498"/>
    <lineage>
        <taxon>Eukaryota</taxon>
        <taxon>Viridiplantae</taxon>
        <taxon>Streptophyta</taxon>
        <taxon>Embryophyta</taxon>
        <taxon>Tracheophyta</taxon>
        <taxon>Spermatophyta</taxon>
        <taxon>Magnoliopsida</taxon>
        <taxon>eudicotyledons</taxon>
        <taxon>Gunneridae</taxon>
        <taxon>Pentapetalae</taxon>
        <taxon>rosids</taxon>
        <taxon>fabids</taxon>
        <taxon>Malpighiales</taxon>
        <taxon>Euphorbiaceae</taxon>
        <taxon>Crotonoideae</taxon>
        <taxon>Jatropheae</taxon>
        <taxon>Jatropha</taxon>
    </lineage>
</organism>
<keyword evidence="7 10" id="KW-0472">Membrane</keyword>
<dbReference type="AlphaFoldDB" id="A0A067KZL8"/>
<protein>
    <recommendedName>
        <fullName evidence="11">Syntaxin 6/10/61 N-terminal domain-containing protein</fullName>
    </recommendedName>
</protein>
<evidence type="ECO:0000256" key="2">
    <source>
        <dbReference type="ARBA" id="ARBA00022448"/>
    </source>
</evidence>
<comment type="similarity">
    <text evidence="1">Belongs to the syntaxin family.</text>
</comment>
<dbReference type="GO" id="GO:0048193">
    <property type="term" value="P:Golgi vesicle transport"/>
    <property type="evidence" value="ECO:0007669"/>
    <property type="project" value="InterPro"/>
</dbReference>
<dbReference type="GO" id="GO:0016020">
    <property type="term" value="C:membrane"/>
    <property type="evidence" value="ECO:0007669"/>
    <property type="project" value="InterPro"/>
</dbReference>
<keyword evidence="5 10" id="KW-1133">Transmembrane helix</keyword>
<evidence type="ECO:0000313" key="12">
    <source>
        <dbReference type="EMBL" id="KDP41646.1"/>
    </source>
</evidence>
<dbReference type="Gene3D" id="1.20.58.90">
    <property type="match status" value="1"/>
</dbReference>
<feature type="region of interest" description="Disordered" evidence="9">
    <location>
        <begin position="140"/>
        <end position="163"/>
    </location>
</feature>
<gene>
    <name evidence="12" type="ORF">JCGZ_16053</name>
</gene>
<dbReference type="EMBL" id="KK914318">
    <property type="protein sequence ID" value="KDP41646.1"/>
    <property type="molecule type" value="Genomic_DNA"/>
</dbReference>
<keyword evidence="13" id="KW-1185">Reference proteome</keyword>
<evidence type="ECO:0000256" key="10">
    <source>
        <dbReference type="SAM" id="Phobius"/>
    </source>
</evidence>
<feature type="domain" description="Syntaxin 6/10/61 N-terminal" evidence="11">
    <location>
        <begin position="11"/>
        <end position="103"/>
    </location>
</feature>
<dbReference type="OrthoDB" id="1889309at2759"/>